<protein>
    <recommendedName>
        <fullName evidence="2">SH2 domain-containing protein</fullName>
    </recommendedName>
</protein>
<dbReference type="Proteomes" id="UP000784294">
    <property type="component" value="Unassembled WGS sequence"/>
</dbReference>
<name>A0A448WC61_9PLAT</name>
<dbReference type="Pfam" id="PF00017">
    <property type="entry name" value="SH2"/>
    <property type="match status" value="1"/>
</dbReference>
<keyword evidence="4" id="KW-1185">Reference proteome</keyword>
<dbReference type="InterPro" id="IPR000980">
    <property type="entry name" value="SH2"/>
</dbReference>
<dbReference type="SUPFAM" id="SSF55550">
    <property type="entry name" value="SH2 domain"/>
    <property type="match status" value="1"/>
</dbReference>
<evidence type="ECO:0000313" key="4">
    <source>
        <dbReference type="Proteomes" id="UP000784294"/>
    </source>
</evidence>
<accession>A0A448WC61</accession>
<evidence type="ECO:0000256" key="1">
    <source>
        <dbReference type="PROSITE-ProRule" id="PRU00191"/>
    </source>
</evidence>
<organism evidence="3 4">
    <name type="scientific">Protopolystoma xenopodis</name>
    <dbReference type="NCBI Taxonomy" id="117903"/>
    <lineage>
        <taxon>Eukaryota</taxon>
        <taxon>Metazoa</taxon>
        <taxon>Spiralia</taxon>
        <taxon>Lophotrochozoa</taxon>
        <taxon>Platyhelminthes</taxon>
        <taxon>Monogenea</taxon>
        <taxon>Polyopisthocotylea</taxon>
        <taxon>Polystomatidea</taxon>
        <taxon>Polystomatidae</taxon>
        <taxon>Protopolystoma</taxon>
    </lineage>
</organism>
<dbReference type="OrthoDB" id="67310at2759"/>
<dbReference type="AlphaFoldDB" id="A0A448WC61"/>
<dbReference type="InterPro" id="IPR036860">
    <property type="entry name" value="SH2_dom_sf"/>
</dbReference>
<gene>
    <name evidence="3" type="ORF">PXEA_LOCUS1483</name>
</gene>
<dbReference type="PROSITE" id="PS50001">
    <property type="entry name" value="SH2"/>
    <property type="match status" value="1"/>
</dbReference>
<evidence type="ECO:0000259" key="2">
    <source>
        <dbReference type="PROSITE" id="PS50001"/>
    </source>
</evidence>
<dbReference type="EMBL" id="CAAALY010003007">
    <property type="protein sequence ID" value="VEL08043.1"/>
    <property type="molecule type" value="Genomic_DNA"/>
</dbReference>
<proteinExistence type="predicted"/>
<comment type="caution">
    <text evidence="3">The sequence shown here is derived from an EMBL/GenBank/DDBJ whole genome shotgun (WGS) entry which is preliminary data.</text>
</comment>
<evidence type="ECO:0000313" key="3">
    <source>
        <dbReference type="EMBL" id="VEL08043.1"/>
    </source>
</evidence>
<sequence length="93" mass="10603">MPSNNDLPGLKDVTNLARLTNPAPPRYHDQPWYHASLDRKSAEDLLTRAYLPGAFLVRSKYSDTLETSEDEPDQFVISFQIGYDLDKLKYSLA</sequence>
<reference evidence="3" key="1">
    <citation type="submission" date="2018-11" db="EMBL/GenBank/DDBJ databases">
        <authorList>
            <consortium name="Pathogen Informatics"/>
        </authorList>
    </citation>
    <scope>NUCLEOTIDE SEQUENCE</scope>
</reference>
<feature type="domain" description="SH2" evidence="2">
    <location>
        <begin position="32"/>
        <end position="93"/>
    </location>
</feature>
<dbReference type="Gene3D" id="3.30.505.10">
    <property type="entry name" value="SH2 domain"/>
    <property type="match status" value="1"/>
</dbReference>
<keyword evidence="1" id="KW-0727">SH2 domain</keyword>